<dbReference type="PANTHER" id="PTHR11177">
    <property type="entry name" value="CHITINASE"/>
    <property type="match status" value="1"/>
</dbReference>
<name>A0A6A6DRE6_9PEZI</name>
<keyword evidence="5" id="KW-0146">Chitin degradation</keyword>
<dbReference type="InterPro" id="IPR001579">
    <property type="entry name" value="Glyco_hydro_18_chit_AS"/>
</dbReference>
<dbReference type="GO" id="GO:0008061">
    <property type="term" value="F:chitin binding"/>
    <property type="evidence" value="ECO:0007669"/>
    <property type="project" value="InterPro"/>
</dbReference>
<dbReference type="Proteomes" id="UP000800200">
    <property type="component" value="Unassembled WGS sequence"/>
</dbReference>
<evidence type="ECO:0000256" key="8">
    <source>
        <dbReference type="ARBA" id="ARBA00023326"/>
    </source>
</evidence>
<dbReference type="PANTHER" id="PTHR11177:SF333">
    <property type="entry name" value="CHITINASE"/>
    <property type="match status" value="1"/>
</dbReference>
<evidence type="ECO:0000256" key="4">
    <source>
        <dbReference type="ARBA" id="ARBA00022801"/>
    </source>
</evidence>
<evidence type="ECO:0000313" key="11">
    <source>
        <dbReference type="EMBL" id="KAF2182131.1"/>
    </source>
</evidence>
<dbReference type="InterPro" id="IPR011583">
    <property type="entry name" value="Chitinase_II/V-like_cat"/>
</dbReference>
<dbReference type="EMBL" id="ML994649">
    <property type="protein sequence ID" value="KAF2182131.1"/>
    <property type="molecule type" value="Genomic_DNA"/>
</dbReference>
<dbReference type="PROSITE" id="PS01095">
    <property type="entry name" value="GH18_1"/>
    <property type="match status" value="1"/>
</dbReference>
<sequence length="337" mass="37647">MARGTLAKLDSAELRKTFVATQRSNVRLALTRLRSPKSLATMNRAIPYGTYTHINFAFATINPRTLEIDIGNANTKDMLERIGSLKLLQPDLEIWVAVGGWSFNDPWQPTHTTFSDIASSKESQDRFIKSVMRFMATYGFDGIDIDWEYPVADDRSGKPDDYKNFVSLMKNMRNTFKGGFMGIGGALGNGISLTLPASHCPFVNAHTNMTDIQEGLDLLWRNDIDPDKVVFGMSYYSRSFQLANPGCSEPKCIVASAGEAGSCSNTVGVLLHAEIQDIVKEKKLAPKLYRDEAVKAIHWDNQWVSFDDLATWRLKGNSIRSQCIKGVMVWVISQDDD</sequence>
<dbReference type="InterPro" id="IPR050314">
    <property type="entry name" value="Glycosyl_Hydrlase_18"/>
</dbReference>
<dbReference type="EC" id="3.2.1.14" evidence="3"/>
<evidence type="ECO:0000256" key="5">
    <source>
        <dbReference type="ARBA" id="ARBA00023024"/>
    </source>
</evidence>
<dbReference type="Gene3D" id="3.10.50.10">
    <property type="match status" value="1"/>
</dbReference>
<dbReference type="Pfam" id="PF00704">
    <property type="entry name" value="Glyco_hydro_18"/>
    <property type="match status" value="2"/>
</dbReference>
<evidence type="ECO:0000259" key="10">
    <source>
        <dbReference type="PROSITE" id="PS51910"/>
    </source>
</evidence>
<dbReference type="GO" id="GO:0000272">
    <property type="term" value="P:polysaccharide catabolic process"/>
    <property type="evidence" value="ECO:0007669"/>
    <property type="project" value="UniProtKB-KW"/>
</dbReference>
<dbReference type="AlphaFoldDB" id="A0A6A6DRE6"/>
<dbReference type="Gene3D" id="3.20.20.80">
    <property type="entry name" value="Glycosidases"/>
    <property type="match status" value="2"/>
</dbReference>
<evidence type="ECO:0000256" key="9">
    <source>
        <dbReference type="RuleBase" id="RU000489"/>
    </source>
</evidence>
<dbReference type="OrthoDB" id="73875at2759"/>
<dbReference type="SUPFAM" id="SSF54556">
    <property type="entry name" value="Chitinase insertion domain"/>
    <property type="match status" value="1"/>
</dbReference>
<keyword evidence="4 9" id="KW-0378">Hydrolase</keyword>
<keyword evidence="8" id="KW-0624">Polysaccharide degradation</keyword>
<dbReference type="InterPro" id="IPR001223">
    <property type="entry name" value="Glyco_hydro18_cat"/>
</dbReference>
<dbReference type="SUPFAM" id="SSF51445">
    <property type="entry name" value="(Trans)glycosidases"/>
    <property type="match status" value="1"/>
</dbReference>
<evidence type="ECO:0000256" key="2">
    <source>
        <dbReference type="ARBA" id="ARBA00008682"/>
    </source>
</evidence>
<evidence type="ECO:0000256" key="6">
    <source>
        <dbReference type="ARBA" id="ARBA00023277"/>
    </source>
</evidence>
<protein>
    <recommendedName>
        <fullName evidence="3">chitinase</fullName>
        <ecNumber evidence="3">3.2.1.14</ecNumber>
    </recommendedName>
</protein>
<dbReference type="SMART" id="SM00636">
    <property type="entry name" value="Glyco_18"/>
    <property type="match status" value="1"/>
</dbReference>
<keyword evidence="7 9" id="KW-0326">Glycosidase</keyword>
<reference evidence="11" key="1">
    <citation type="journal article" date="2020" name="Stud. Mycol.">
        <title>101 Dothideomycetes genomes: a test case for predicting lifestyles and emergence of pathogens.</title>
        <authorList>
            <person name="Haridas S."/>
            <person name="Albert R."/>
            <person name="Binder M."/>
            <person name="Bloem J."/>
            <person name="Labutti K."/>
            <person name="Salamov A."/>
            <person name="Andreopoulos B."/>
            <person name="Baker S."/>
            <person name="Barry K."/>
            <person name="Bills G."/>
            <person name="Bluhm B."/>
            <person name="Cannon C."/>
            <person name="Castanera R."/>
            <person name="Culley D."/>
            <person name="Daum C."/>
            <person name="Ezra D."/>
            <person name="Gonzalez J."/>
            <person name="Henrissat B."/>
            <person name="Kuo A."/>
            <person name="Liang C."/>
            <person name="Lipzen A."/>
            <person name="Lutzoni F."/>
            <person name="Magnuson J."/>
            <person name="Mondo S."/>
            <person name="Nolan M."/>
            <person name="Ohm R."/>
            <person name="Pangilinan J."/>
            <person name="Park H.-J."/>
            <person name="Ramirez L."/>
            <person name="Alfaro M."/>
            <person name="Sun H."/>
            <person name="Tritt A."/>
            <person name="Yoshinaga Y."/>
            <person name="Zwiers L.-H."/>
            <person name="Turgeon B."/>
            <person name="Goodwin S."/>
            <person name="Spatafora J."/>
            <person name="Crous P."/>
            <person name="Grigoriev I."/>
        </authorList>
    </citation>
    <scope>NUCLEOTIDE SEQUENCE</scope>
    <source>
        <strain evidence="11">CBS 207.26</strain>
    </source>
</reference>
<dbReference type="GO" id="GO:0008843">
    <property type="term" value="F:endochitinase activity"/>
    <property type="evidence" value="ECO:0007669"/>
    <property type="project" value="UniProtKB-EC"/>
</dbReference>
<comment type="similarity">
    <text evidence="2">Belongs to the glycosyl hydrolase 18 family. Chitinase class V subfamily.</text>
</comment>
<evidence type="ECO:0000256" key="3">
    <source>
        <dbReference type="ARBA" id="ARBA00012729"/>
    </source>
</evidence>
<keyword evidence="12" id="KW-1185">Reference proteome</keyword>
<gene>
    <name evidence="11" type="ORF">K469DRAFT_728921</name>
</gene>
<dbReference type="InterPro" id="IPR029070">
    <property type="entry name" value="Chitinase_insertion_sf"/>
</dbReference>
<accession>A0A6A6DRE6</accession>
<dbReference type="PROSITE" id="PS51910">
    <property type="entry name" value="GH18_2"/>
    <property type="match status" value="1"/>
</dbReference>
<organism evidence="11 12">
    <name type="scientific">Zopfia rhizophila CBS 207.26</name>
    <dbReference type="NCBI Taxonomy" id="1314779"/>
    <lineage>
        <taxon>Eukaryota</taxon>
        <taxon>Fungi</taxon>
        <taxon>Dikarya</taxon>
        <taxon>Ascomycota</taxon>
        <taxon>Pezizomycotina</taxon>
        <taxon>Dothideomycetes</taxon>
        <taxon>Dothideomycetes incertae sedis</taxon>
        <taxon>Zopfiaceae</taxon>
        <taxon>Zopfia</taxon>
    </lineage>
</organism>
<evidence type="ECO:0000313" key="12">
    <source>
        <dbReference type="Proteomes" id="UP000800200"/>
    </source>
</evidence>
<dbReference type="GO" id="GO:0006032">
    <property type="term" value="P:chitin catabolic process"/>
    <property type="evidence" value="ECO:0007669"/>
    <property type="project" value="UniProtKB-KW"/>
</dbReference>
<feature type="domain" description="GH18" evidence="10">
    <location>
        <begin position="25"/>
        <end position="337"/>
    </location>
</feature>
<evidence type="ECO:0000256" key="1">
    <source>
        <dbReference type="ARBA" id="ARBA00000822"/>
    </source>
</evidence>
<keyword evidence="6" id="KW-0119">Carbohydrate metabolism</keyword>
<evidence type="ECO:0000256" key="7">
    <source>
        <dbReference type="ARBA" id="ARBA00023295"/>
    </source>
</evidence>
<dbReference type="InterPro" id="IPR017853">
    <property type="entry name" value="GH"/>
</dbReference>
<comment type="catalytic activity">
    <reaction evidence="1">
        <text>Random endo-hydrolysis of N-acetyl-beta-D-glucosaminide (1-&gt;4)-beta-linkages in chitin and chitodextrins.</text>
        <dbReference type="EC" id="3.2.1.14"/>
    </reaction>
</comment>
<proteinExistence type="inferred from homology"/>